<dbReference type="EMBL" id="AHTH01000044">
    <property type="protein sequence ID" value="EHR40213.1"/>
    <property type="molecule type" value="Genomic_DNA"/>
</dbReference>
<reference evidence="2 3" key="1">
    <citation type="journal article" date="2012" name="J. Bacteriol.">
        <title>Genome Sequence of Extracellular-Protease-Producing Alishewanella jeotgali Isolated from Traditional Korean Fermented Seafood.</title>
        <authorList>
            <person name="Jung J."/>
            <person name="Chun J."/>
            <person name="Park W."/>
        </authorList>
    </citation>
    <scope>NUCLEOTIDE SEQUENCE [LARGE SCALE GENOMIC DNA]</scope>
    <source>
        <strain evidence="2 3">KCTC 22429</strain>
    </source>
</reference>
<dbReference type="PATRIC" id="fig|1129374.4.peg.2567"/>
<gene>
    <name evidence="2" type="ORF">AJE_12935</name>
</gene>
<sequence>MLAFAEQTLLLIYLLPVLGLVLGAMPAVVVWQAYKKGWAWRGRSLTRPRLSPAYRCRDSGFGVR</sequence>
<dbReference type="STRING" id="1129374.AJE_12935"/>
<evidence type="ECO:0000313" key="2">
    <source>
        <dbReference type="EMBL" id="EHR40213.1"/>
    </source>
</evidence>
<name>H3ZGT7_9ALTE</name>
<dbReference type="AlphaFoldDB" id="H3ZGT7"/>
<feature type="transmembrane region" description="Helical" evidence="1">
    <location>
        <begin position="12"/>
        <end position="34"/>
    </location>
</feature>
<evidence type="ECO:0000256" key="1">
    <source>
        <dbReference type="SAM" id="Phobius"/>
    </source>
</evidence>
<dbReference type="Proteomes" id="UP000012046">
    <property type="component" value="Unassembled WGS sequence"/>
</dbReference>
<accession>H3ZGT7</accession>
<proteinExistence type="predicted"/>
<protein>
    <submittedName>
        <fullName evidence="2">Uncharacterized protein</fullName>
    </submittedName>
</protein>
<keyword evidence="1" id="KW-0472">Membrane</keyword>
<comment type="caution">
    <text evidence="2">The sequence shown here is derived from an EMBL/GenBank/DDBJ whole genome shotgun (WGS) entry which is preliminary data.</text>
</comment>
<organism evidence="2 3">
    <name type="scientific">Alishewanella jeotgali KCTC 22429</name>
    <dbReference type="NCBI Taxonomy" id="1129374"/>
    <lineage>
        <taxon>Bacteria</taxon>
        <taxon>Pseudomonadati</taxon>
        <taxon>Pseudomonadota</taxon>
        <taxon>Gammaproteobacteria</taxon>
        <taxon>Alteromonadales</taxon>
        <taxon>Alteromonadaceae</taxon>
        <taxon>Alishewanella</taxon>
    </lineage>
</organism>
<dbReference type="RefSeq" id="WP_008607123.1">
    <property type="nucleotide sequence ID" value="NZ_AHTH01000044.1"/>
</dbReference>
<evidence type="ECO:0000313" key="3">
    <source>
        <dbReference type="Proteomes" id="UP000012046"/>
    </source>
</evidence>
<keyword evidence="3" id="KW-1185">Reference proteome</keyword>
<keyword evidence="1" id="KW-1133">Transmembrane helix</keyword>
<keyword evidence="1" id="KW-0812">Transmembrane</keyword>